<proteinExistence type="inferred from homology"/>
<name>A0A431VK64_9PROT</name>
<keyword evidence="10" id="KW-1185">Reference proteome</keyword>
<keyword evidence="9" id="KW-0969">Cilium</keyword>
<evidence type="ECO:0000259" key="8">
    <source>
        <dbReference type="Pfam" id="PF02108"/>
    </source>
</evidence>
<evidence type="ECO:0000256" key="2">
    <source>
        <dbReference type="ARBA" id="ARBA00006602"/>
    </source>
</evidence>
<protein>
    <recommendedName>
        <fullName evidence="3">Flagellar assembly protein FliH</fullName>
    </recommendedName>
</protein>
<keyword evidence="5" id="KW-1005">Bacterial flagellum biogenesis</keyword>
<organism evidence="9 10">
    <name type="scientific">Azospirillum griseum</name>
    <dbReference type="NCBI Taxonomy" id="2496639"/>
    <lineage>
        <taxon>Bacteria</taxon>
        <taxon>Pseudomonadati</taxon>
        <taxon>Pseudomonadota</taxon>
        <taxon>Alphaproteobacteria</taxon>
        <taxon>Rhodospirillales</taxon>
        <taxon>Azospirillaceae</taxon>
        <taxon>Azospirillum</taxon>
    </lineage>
</organism>
<reference evidence="9 10" key="1">
    <citation type="submission" date="2018-12" db="EMBL/GenBank/DDBJ databases">
        <authorList>
            <person name="Yang Y."/>
        </authorList>
    </citation>
    <scope>NUCLEOTIDE SEQUENCE [LARGE SCALE GENOMIC DNA]</scope>
    <source>
        <strain evidence="9 10">L-25-5w-1</strain>
    </source>
</reference>
<comment type="function">
    <text evidence="1">Needed for flagellar regrowth and assembly.</text>
</comment>
<dbReference type="RefSeq" id="WP_126613154.1">
    <property type="nucleotide sequence ID" value="NZ_JBHUCY010000053.1"/>
</dbReference>
<dbReference type="OrthoDB" id="7304298at2"/>
<keyword evidence="4" id="KW-0813">Transport</keyword>
<feature type="domain" description="Flagellar assembly protein FliH/Type III secretion system HrpE" evidence="8">
    <location>
        <begin position="117"/>
        <end position="235"/>
    </location>
</feature>
<evidence type="ECO:0000256" key="3">
    <source>
        <dbReference type="ARBA" id="ARBA00016507"/>
    </source>
</evidence>
<evidence type="ECO:0000313" key="9">
    <source>
        <dbReference type="EMBL" id="RTR22399.1"/>
    </source>
</evidence>
<dbReference type="GO" id="GO:0015031">
    <property type="term" value="P:protein transport"/>
    <property type="evidence" value="ECO:0007669"/>
    <property type="project" value="UniProtKB-KW"/>
</dbReference>
<keyword evidence="9" id="KW-0966">Cell projection</keyword>
<evidence type="ECO:0000313" key="10">
    <source>
        <dbReference type="Proteomes" id="UP000277007"/>
    </source>
</evidence>
<evidence type="ECO:0000256" key="1">
    <source>
        <dbReference type="ARBA" id="ARBA00003041"/>
    </source>
</evidence>
<accession>A0A431VK64</accession>
<keyword evidence="6" id="KW-0653">Protein transport</keyword>
<evidence type="ECO:0000256" key="5">
    <source>
        <dbReference type="ARBA" id="ARBA00022795"/>
    </source>
</evidence>
<dbReference type="AlphaFoldDB" id="A0A431VK64"/>
<keyword evidence="7" id="KW-1006">Bacterial flagellum protein export</keyword>
<comment type="caution">
    <text evidence="9">The sequence shown here is derived from an EMBL/GenBank/DDBJ whole genome shotgun (WGS) entry which is preliminary data.</text>
</comment>
<dbReference type="GO" id="GO:0005829">
    <property type="term" value="C:cytosol"/>
    <property type="evidence" value="ECO:0007669"/>
    <property type="project" value="TreeGrafter"/>
</dbReference>
<dbReference type="Pfam" id="PF02108">
    <property type="entry name" value="FliH"/>
    <property type="match status" value="1"/>
</dbReference>
<dbReference type="PANTHER" id="PTHR34982:SF1">
    <property type="entry name" value="FLAGELLAR ASSEMBLY PROTEIN FLIH"/>
    <property type="match status" value="1"/>
</dbReference>
<keyword evidence="9" id="KW-0282">Flagellum</keyword>
<dbReference type="InterPro" id="IPR018035">
    <property type="entry name" value="Flagellar_FliH/T3SS_HrpE"/>
</dbReference>
<dbReference type="PANTHER" id="PTHR34982">
    <property type="entry name" value="YOP PROTEINS TRANSLOCATION PROTEIN L"/>
    <property type="match status" value="1"/>
</dbReference>
<dbReference type="InterPro" id="IPR051472">
    <property type="entry name" value="T3SS_Stator/FliH"/>
</dbReference>
<comment type="similarity">
    <text evidence="2">Belongs to the FliH family.</text>
</comment>
<evidence type="ECO:0000256" key="4">
    <source>
        <dbReference type="ARBA" id="ARBA00022448"/>
    </source>
</evidence>
<gene>
    <name evidence="9" type="ORF">EJ903_06095</name>
</gene>
<dbReference type="EMBL" id="RXMA01000004">
    <property type="protein sequence ID" value="RTR22399.1"/>
    <property type="molecule type" value="Genomic_DNA"/>
</dbReference>
<dbReference type="Proteomes" id="UP000277007">
    <property type="component" value="Unassembled WGS sequence"/>
</dbReference>
<evidence type="ECO:0000256" key="6">
    <source>
        <dbReference type="ARBA" id="ARBA00022927"/>
    </source>
</evidence>
<sequence>MSVRKFLFDESFDVDAVHRMSHVDDDEYLPEPELSVAPEEPPPPPAPTFSEAELEAVRNQAFAEGKAEGFAEGKSEGTSAGYGKGFGEGMVAGQTAGYERGKAEIEATVNARIANALDQLSNGVAHLLAERDGTNAARADQPVHLTFAIVRKLMPEWARRGGMVEVEGMVRACLTDLIDEPRLIIRVAEDTIDLIRDHLDQTVGARGFGAKLMVIGDPTVAPGGCRIEWAEGGVERDTAKLMAEIERCAERLLEAPAPV</sequence>
<evidence type="ECO:0000256" key="7">
    <source>
        <dbReference type="ARBA" id="ARBA00023225"/>
    </source>
</evidence>